<dbReference type="KEGG" id="ebt:EBL_c01880"/>
<organism evidence="3 4">
    <name type="scientific">Shimwellia blattae (strain ATCC 29907 / DSM 4481 / JCM 1650 / NBRC 105725 / CDC 9005-74)</name>
    <name type="common">Escherichia blattae</name>
    <dbReference type="NCBI Taxonomy" id="630626"/>
    <lineage>
        <taxon>Bacteria</taxon>
        <taxon>Pseudomonadati</taxon>
        <taxon>Pseudomonadota</taxon>
        <taxon>Gammaproteobacteria</taxon>
        <taxon>Enterobacterales</taxon>
        <taxon>Enterobacteriaceae</taxon>
        <taxon>Shimwellia</taxon>
    </lineage>
</organism>
<reference evidence="3 4" key="1">
    <citation type="journal article" date="2012" name="J. Bacteriol.">
        <title>Complete genome sequence of the B12-producing Shimwellia blattae strain DSM 4481, isolated from a cockroach.</title>
        <authorList>
            <person name="Brzuszkiewicz E."/>
            <person name="Waschkowitz T."/>
            <person name="Wiezer A."/>
            <person name="Daniel R."/>
        </authorList>
    </citation>
    <scope>NUCLEOTIDE SEQUENCE [LARGE SCALE GENOMIC DNA]</scope>
    <source>
        <strain evidence="4">ATCC 29907 / DSM 4481 / JCM 1650 / NBRC 105725 / CDC 9005-74</strain>
    </source>
</reference>
<evidence type="ECO:0000256" key="1">
    <source>
        <dbReference type="HAMAP-Rule" id="MF_02018"/>
    </source>
</evidence>
<dbReference type="Pfam" id="PF12568">
    <property type="entry name" value="PanZ"/>
    <property type="match status" value="1"/>
</dbReference>
<dbReference type="AlphaFoldDB" id="I2B469"/>
<gene>
    <name evidence="3" type="primary">yhhK</name>
    <name evidence="1" type="synonym">panZ</name>
    <name evidence="3" type="ordered locus">EBL_c01880</name>
</gene>
<name>I2B469_SHIBC</name>
<keyword evidence="3" id="KW-0808">Transferase</keyword>
<dbReference type="HOGENOM" id="CLU_135649_0_0_6"/>
<dbReference type="STRING" id="630626.EBL_c01880"/>
<feature type="binding site" evidence="1">
    <location>
        <begin position="72"/>
        <end position="79"/>
    </location>
    <ligand>
        <name>CoA</name>
        <dbReference type="ChEBI" id="CHEBI:57287"/>
    </ligand>
</feature>
<dbReference type="PROSITE" id="PS51186">
    <property type="entry name" value="GNAT"/>
    <property type="match status" value="1"/>
</dbReference>
<dbReference type="InterPro" id="IPR016181">
    <property type="entry name" value="Acyl_CoA_acyltransferase"/>
</dbReference>
<sequence>MKLTILRLTTLSDQDIIDLGKIWPEYPADTLQPDATHMLYAACFNERLLGAVRVTVNGQRAMLDSLRIRDLTRRRGVGLYLIEELLARHPEITHWEMSDQGVEDRAVMNAFMQALGFSPCAHGWQR</sequence>
<proteinExistence type="inferred from homology"/>
<dbReference type="InterPro" id="IPR032900">
    <property type="entry name" value="PanZ"/>
</dbReference>
<dbReference type="GO" id="GO:0016747">
    <property type="term" value="F:acyltransferase activity, transferring groups other than amino-acyl groups"/>
    <property type="evidence" value="ECO:0007669"/>
    <property type="project" value="InterPro"/>
</dbReference>
<dbReference type="GO" id="GO:0015940">
    <property type="term" value="P:pantothenate biosynthetic process"/>
    <property type="evidence" value="ECO:0007669"/>
    <property type="project" value="UniProtKB-UniRule"/>
</dbReference>
<comment type="subunit">
    <text evidence="1">Interacts with PanD in the presence of CoA.</text>
</comment>
<accession>I2B469</accession>
<keyword evidence="4" id="KW-1185">Reference proteome</keyword>
<comment type="similarity">
    <text evidence="1">Belongs to the PanZ/PanM family.</text>
</comment>
<dbReference type="InterPro" id="IPR000182">
    <property type="entry name" value="GNAT_dom"/>
</dbReference>
<dbReference type="SUPFAM" id="SSF55729">
    <property type="entry name" value="Acyl-CoA N-acyltransferases (Nat)"/>
    <property type="match status" value="1"/>
</dbReference>
<dbReference type="eggNOG" id="COG0456">
    <property type="taxonomic scope" value="Bacteria"/>
</dbReference>
<evidence type="ECO:0000313" key="4">
    <source>
        <dbReference type="Proteomes" id="UP000001955"/>
    </source>
</evidence>
<dbReference type="RefSeq" id="WP_002440576.1">
    <property type="nucleotide sequence ID" value="NC_017910.1"/>
</dbReference>
<accession>K6VV35</accession>
<evidence type="ECO:0000313" key="3">
    <source>
        <dbReference type="EMBL" id="AFJ45323.1"/>
    </source>
</evidence>
<dbReference type="Proteomes" id="UP000001955">
    <property type="component" value="Chromosome"/>
</dbReference>
<comment type="function">
    <text evidence="1">Controls both the activation and catalytic activity of PanD in a coenzyme A (CoA)-dependent fashion.</text>
</comment>
<dbReference type="GO" id="GO:0031638">
    <property type="term" value="P:zymogen activation"/>
    <property type="evidence" value="ECO:0007669"/>
    <property type="project" value="InterPro"/>
</dbReference>
<dbReference type="EMBL" id="CP001560">
    <property type="protein sequence ID" value="AFJ45323.1"/>
    <property type="molecule type" value="Genomic_DNA"/>
</dbReference>
<evidence type="ECO:0000259" key="2">
    <source>
        <dbReference type="PROSITE" id="PS51186"/>
    </source>
</evidence>
<dbReference type="InterPro" id="IPR040448">
    <property type="entry name" value="PanZ_GNAT"/>
</dbReference>
<dbReference type="NCBIfam" id="NF033213">
    <property type="entry name" value="matur_PanM"/>
    <property type="match status" value="1"/>
</dbReference>
<feature type="domain" description="N-acetyltransferase" evidence="2">
    <location>
        <begin position="3"/>
        <end position="126"/>
    </location>
</feature>
<keyword evidence="1" id="KW-0566">Pantothenate biosynthesis</keyword>
<protein>
    <recommendedName>
        <fullName evidence="1">PanD regulatory factor</fullName>
    </recommendedName>
</protein>
<dbReference type="Gene3D" id="3.40.630.30">
    <property type="match status" value="1"/>
</dbReference>
<feature type="binding site" evidence="1">
    <location>
        <begin position="66"/>
        <end position="68"/>
    </location>
    <ligand>
        <name>CoA</name>
        <dbReference type="ChEBI" id="CHEBI:57287"/>
    </ligand>
</feature>
<dbReference type="HAMAP" id="MF_02018">
    <property type="entry name" value="PanZ_PanM"/>
    <property type="match status" value="1"/>
</dbReference>
<dbReference type="OrthoDB" id="5736859at2"/>